<accession>A0A9P7W052</accession>
<reference evidence="1" key="1">
    <citation type="submission" date="2020-11" db="EMBL/GenBank/DDBJ databases">
        <title>Adaptations for nitrogen fixation in a non-lichenized fungal sporocarp promotes dispersal by wood-feeding termites.</title>
        <authorList>
            <consortium name="DOE Joint Genome Institute"/>
            <person name="Koch R.A."/>
            <person name="Yoon G."/>
            <person name="Arayal U."/>
            <person name="Lail K."/>
            <person name="Amirebrahimi M."/>
            <person name="Labutti K."/>
            <person name="Lipzen A."/>
            <person name="Riley R."/>
            <person name="Barry K."/>
            <person name="Henrissat B."/>
            <person name="Grigoriev I.V."/>
            <person name="Herr J.R."/>
            <person name="Aime M.C."/>
        </authorList>
    </citation>
    <scope>NUCLEOTIDE SEQUENCE</scope>
    <source>
        <strain evidence="1">MCA 3950</strain>
    </source>
</reference>
<sequence>MPDLAGKVVIVTGGSSGIGKEIVKYILPLGIRKDGKRYQLAEATGRTAIFLDLDLGDLKSVKAAAEKFLSYEREESISYSIMGRTMIDALAIVCSSVSRATIIILALMSSVPLPALLSTKGMARVVTASSSAIYAPIGSKILFETQVPIVSVLSKQSVVLAHMTRKWGAWTSLWAGTSPEYEDANGKEGAMTKLTRGPEFRDYGRGWKNR</sequence>
<proteinExistence type="predicted"/>
<keyword evidence="2" id="KW-1185">Reference proteome</keyword>
<dbReference type="GeneID" id="66099122"/>
<evidence type="ECO:0000313" key="2">
    <source>
        <dbReference type="Proteomes" id="UP000812287"/>
    </source>
</evidence>
<comment type="caution">
    <text evidence="1">The sequence shown here is derived from an EMBL/GenBank/DDBJ whole genome shotgun (WGS) entry which is preliminary data.</text>
</comment>
<organism evidence="1 2">
    <name type="scientific">Guyanagaster necrorhizus</name>
    <dbReference type="NCBI Taxonomy" id="856835"/>
    <lineage>
        <taxon>Eukaryota</taxon>
        <taxon>Fungi</taxon>
        <taxon>Dikarya</taxon>
        <taxon>Basidiomycota</taxon>
        <taxon>Agaricomycotina</taxon>
        <taxon>Agaricomycetes</taxon>
        <taxon>Agaricomycetidae</taxon>
        <taxon>Agaricales</taxon>
        <taxon>Marasmiineae</taxon>
        <taxon>Physalacriaceae</taxon>
        <taxon>Guyanagaster</taxon>
    </lineage>
</organism>
<dbReference type="OrthoDB" id="191139at2759"/>
<gene>
    <name evidence="1" type="ORF">BT62DRAFT_1002273</name>
</gene>
<evidence type="ECO:0000313" key="1">
    <source>
        <dbReference type="EMBL" id="KAG7449950.1"/>
    </source>
</evidence>
<dbReference type="SUPFAM" id="SSF51735">
    <property type="entry name" value="NAD(P)-binding Rossmann-fold domains"/>
    <property type="match status" value="1"/>
</dbReference>
<dbReference type="RefSeq" id="XP_043043450.1">
    <property type="nucleotide sequence ID" value="XM_043176835.1"/>
</dbReference>
<dbReference type="Proteomes" id="UP000812287">
    <property type="component" value="Unassembled WGS sequence"/>
</dbReference>
<protein>
    <submittedName>
        <fullName evidence="1">Uncharacterized protein</fullName>
    </submittedName>
</protein>
<dbReference type="InterPro" id="IPR036291">
    <property type="entry name" value="NAD(P)-bd_dom_sf"/>
</dbReference>
<name>A0A9P7W052_9AGAR</name>
<dbReference type="AlphaFoldDB" id="A0A9P7W052"/>
<dbReference type="Gene3D" id="3.40.50.720">
    <property type="entry name" value="NAD(P)-binding Rossmann-like Domain"/>
    <property type="match status" value="1"/>
</dbReference>
<dbReference type="EMBL" id="MU250527">
    <property type="protein sequence ID" value="KAG7449950.1"/>
    <property type="molecule type" value="Genomic_DNA"/>
</dbReference>